<gene>
    <name evidence="1" type="ordered locus">Dred_0918</name>
</gene>
<name>A4J301_DESRM</name>
<dbReference type="STRING" id="349161.Dred_0918"/>
<sequence length="92" mass="10485">MINVNTHPDITSEQVESLKIIAEMAQEIATAGDMHRIQGKTRLGLDRIEELIKLSAEIVNLMSQKIKDGNEARFVADFVRGAMYHWYKPEND</sequence>
<protein>
    <submittedName>
        <fullName evidence="1">Uncharacterized protein</fullName>
    </submittedName>
</protein>
<evidence type="ECO:0000313" key="1">
    <source>
        <dbReference type="EMBL" id="ABO49454.1"/>
    </source>
</evidence>
<dbReference type="AlphaFoldDB" id="A4J301"/>
<keyword evidence="2" id="KW-1185">Reference proteome</keyword>
<reference evidence="1 2" key="1">
    <citation type="submission" date="2007-03" db="EMBL/GenBank/DDBJ databases">
        <title>Complete sequence of Desulfotomaculum reducens MI-1.</title>
        <authorList>
            <consortium name="US DOE Joint Genome Institute"/>
            <person name="Copeland A."/>
            <person name="Lucas S."/>
            <person name="Lapidus A."/>
            <person name="Barry K."/>
            <person name="Detter J.C."/>
            <person name="Glavina del Rio T."/>
            <person name="Hammon N."/>
            <person name="Israni S."/>
            <person name="Dalin E."/>
            <person name="Tice H."/>
            <person name="Pitluck S."/>
            <person name="Sims D."/>
            <person name="Brettin T."/>
            <person name="Bruce D."/>
            <person name="Han C."/>
            <person name="Tapia R."/>
            <person name="Schmutz J."/>
            <person name="Larimer F."/>
            <person name="Land M."/>
            <person name="Hauser L."/>
            <person name="Kyrpides N."/>
            <person name="Kim E."/>
            <person name="Tebo B.M."/>
            <person name="Richardson P."/>
        </authorList>
    </citation>
    <scope>NUCLEOTIDE SEQUENCE [LARGE SCALE GENOMIC DNA]</scope>
    <source>
        <strain evidence="1 2">MI-1</strain>
    </source>
</reference>
<dbReference type="HOGENOM" id="CLU_2408514_0_0_9"/>
<accession>A4J301</accession>
<dbReference type="RefSeq" id="WP_011877283.1">
    <property type="nucleotide sequence ID" value="NC_009253.1"/>
</dbReference>
<evidence type="ECO:0000313" key="2">
    <source>
        <dbReference type="Proteomes" id="UP000001556"/>
    </source>
</evidence>
<proteinExistence type="predicted"/>
<organism evidence="1 2">
    <name type="scientific">Desulforamulus reducens (strain ATCC BAA-1160 / DSM 100696 / MI-1)</name>
    <name type="common">Desulfotomaculum reducens</name>
    <dbReference type="NCBI Taxonomy" id="349161"/>
    <lineage>
        <taxon>Bacteria</taxon>
        <taxon>Bacillati</taxon>
        <taxon>Bacillota</taxon>
        <taxon>Clostridia</taxon>
        <taxon>Eubacteriales</taxon>
        <taxon>Peptococcaceae</taxon>
        <taxon>Desulforamulus</taxon>
    </lineage>
</organism>
<dbReference type="KEGG" id="drm:Dred_0918"/>
<dbReference type="Proteomes" id="UP000001556">
    <property type="component" value="Chromosome"/>
</dbReference>
<dbReference type="EMBL" id="CP000612">
    <property type="protein sequence ID" value="ABO49454.1"/>
    <property type="molecule type" value="Genomic_DNA"/>
</dbReference>